<proteinExistence type="predicted"/>
<name>A0A256FPE7_9HYPH</name>
<organism evidence="1 2">
    <name type="scientific">Brucella rhizosphaerae</name>
    <dbReference type="NCBI Taxonomy" id="571254"/>
    <lineage>
        <taxon>Bacteria</taxon>
        <taxon>Pseudomonadati</taxon>
        <taxon>Pseudomonadota</taxon>
        <taxon>Alphaproteobacteria</taxon>
        <taxon>Hyphomicrobiales</taxon>
        <taxon>Brucellaceae</taxon>
        <taxon>Brucella/Ochrobactrum group</taxon>
        <taxon>Brucella</taxon>
    </lineage>
</organism>
<evidence type="ECO:0000313" key="1">
    <source>
        <dbReference type="EMBL" id="OYR16723.1"/>
    </source>
</evidence>
<dbReference type="RefSeq" id="WP_094575377.1">
    <property type="nucleotide sequence ID" value="NZ_JBHEEL010000009.1"/>
</dbReference>
<keyword evidence="2" id="KW-1185">Reference proteome</keyword>
<protein>
    <submittedName>
        <fullName evidence="1">Uncharacterized protein</fullName>
    </submittedName>
</protein>
<dbReference type="Proteomes" id="UP000216345">
    <property type="component" value="Unassembled WGS sequence"/>
</dbReference>
<sequence length="171" mass="18578">MKAIVVKPFPGVPDGEIHAKDFNVKDLVEGKLASVALAQGWAVPEGTELPDDLDDLRGKANETLADIEQTIEDARIKALADIELINTSINEAQTSANTKIADINKTVDDARKQADSDLEAIRKEVDTVRTDADTERTVIAKEISDTREQANKDLAVIADEVEKAKKSGKDK</sequence>
<gene>
    <name evidence="1" type="ORF">CEV32_4357</name>
</gene>
<evidence type="ECO:0000313" key="2">
    <source>
        <dbReference type="Proteomes" id="UP000216345"/>
    </source>
</evidence>
<comment type="caution">
    <text evidence="1">The sequence shown here is derived from an EMBL/GenBank/DDBJ whole genome shotgun (WGS) entry which is preliminary data.</text>
</comment>
<dbReference type="OrthoDB" id="8456123at2"/>
<reference evidence="1 2" key="1">
    <citation type="submission" date="2017-07" db="EMBL/GenBank/DDBJ databases">
        <title>Phylogenetic study on the rhizospheric bacterium Ochrobactrum sp. A44.</title>
        <authorList>
            <person name="Krzyzanowska D.M."/>
            <person name="Ossowicki A."/>
            <person name="Rajewska M."/>
            <person name="Maciag T."/>
            <person name="Kaczynski Z."/>
            <person name="Czerwicka M."/>
            <person name="Jafra S."/>
        </authorList>
    </citation>
    <scope>NUCLEOTIDE SEQUENCE [LARGE SCALE GENOMIC DNA]</scope>
    <source>
        <strain evidence="1 2">PR17</strain>
    </source>
</reference>
<accession>A0A256FPE7</accession>
<dbReference type="AlphaFoldDB" id="A0A256FPE7"/>
<dbReference type="EMBL" id="NNRK01000022">
    <property type="protein sequence ID" value="OYR16723.1"/>
    <property type="molecule type" value="Genomic_DNA"/>
</dbReference>